<proteinExistence type="inferred from homology"/>
<dbReference type="EMBL" id="JARQWQ010000004">
    <property type="protein sequence ID" value="KAK2572253.1"/>
    <property type="molecule type" value="Genomic_DNA"/>
</dbReference>
<dbReference type="InterPro" id="IPR050569">
    <property type="entry name" value="TAAR"/>
</dbReference>
<feature type="transmembrane region" description="Helical" evidence="10">
    <location>
        <begin position="41"/>
        <end position="60"/>
    </location>
</feature>
<dbReference type="GO" id="GO:0004930">
    <property type="term" value="F:G protein-coupled receptor activity"/>
    <property type="evidence" value="ECO:0007669"/>
    <property type="project" value="UniProtKB-KW"/>
</dbReference>
<feature type="transmembrane region" description="Helical" evidence="10">
    <location>
        <begin position="296"/>
        <end position="321"/>
    </location>
</feature>
<feature type="transmembrane region" description="Helical" evidence="10">
    <location>
        <begin position="200"/>
        <end position="221"/>
    </location>
</feature>
<evidence type="ECO:0000313" key="13">
    <source>
        <dbReference type="Proteomes" id="UP001249851"/>
    </source>
</evidence>
<feature type="domain" description="G-protein coupled receptors family 1 profile" evidence="11">
    <location>
        <begin position="54"/>
        <end position="318"/>
    </location>
</feature>
<evidence type="ECO:0000256" key="4">
    <source>
        <dbReference type="ARBA" id="ARBA00022989"/>
    </source>
</evidence>
<evidence type="ECO:0000256" key="5">
    <source>
        <dbReference type="ARBA" id="ARBA00023040"/>
    </source>
</evidence>
<evidence type="ECO:0000256" key="7">
    <source>
        <dbReference type="ARBA" id="ARBA00023170"/>
    </source>
</evidence>
<keyword evidence="4 10" id="KW-1133">Transmembrane helix</keyword>
<comment type="caution">
    <text evidence="12">The sequence shown here is derived from an EMBL/GenBank/DDBJ whole genome shotgun (WGS) entry which is preliminary data.</text>
</comment>
<dbReference type="CDD" id="cd00637">
    <property type="entry name" value="7tm_classA_rhodopsin-like"/>
    <property type="match status" value="1"/>
</dbReference>
<dbReference type="PANTHER" id="PTHR24249">
    <property type="entry name" value="HISTAMINE RECEPTOR-RELATED G-PROTEIN COUPLED RECEPTOR"/>
    <property type="match status" value="1"/>
</dbReference>
<dbReference type="PROSITE" id="PS50262">
    <property type="entry name" value="G_PROTEIN_RECEP_F1_2"/>
    <property type="match status" value="1"/>
</dbReference>
<dbReference type="SMART" id="SM01381">
    <property type="entry name" value="7TM_GPCR_Srsx"/>
    <property type="match status" value="1"/>
</dbReference>
<keyword evidence="2" id="KW-1003">Cell membrane</keyword>
<dbReference type="Proteomes" id="UP001249851">
    <property type="component" value="Unassembled WGS sequence"/>
</dbReference>
<evidence type="ECO:0000256" key="6">
    <source>
        <dbReference type="ARBA" id="ARBA00023136"/>
    </source>
</evidence>
<evidence type="ECO:0000256" key="9">
    <source>
        <dbReference type="RuleBase" id="RU000688"/>
    </source>
</evidence>
<evidence type="ECO:0000256" key="8">
    <source>
        <dbReference type="ARBA" id="ARBA00023224"/>
    </source>
</evidence>
<reference evidence="12" key="1">
    <citation type="journal article" date="2023" name="G3 (Bethesda)">
        <title>Whole genome assembly and annotation of the endangered Caribbean coral Acropora cervicornis.</title>
        <authorList>
            <person name="Selwyn J.D."/>
            <person name="Vollmer S.V."/>
        </authorList>
    </citation>
    <scope>NUCLEOTIDE SEQUENCE</scope>
    <source>
        <strain evidence="12">K2</strain>
    </source>
</reference>
<keyword evidence="5 9" id="KW-0297">G-protein coupled receptor</keyword>
<gene>
    <name evidence="12" type="ORF">P5673_002471</name>
</gene>
<evidence type="ECO:0000259" key="11">
    <source>
        <dbReference type="PROSITE" id="PS50262"/>
    </source>
</evidence>
<feature type="transmembrane region" description="Helical" evidence="10">
    <location>
        <begin position="268"/>
        <end position="290"/>
    </location>
</feature>
<dbReference type="InterPro" id="IPR017452">
    <property type="entry name" value="GPCR_Rhodpsn_7TM"/>
</dbReference>
<dbReference type="SUPFAM" id="SSF81321">
    <property type="entry name" value="Family A G protein-coupled receptor-like"/>
    <property type="match status" value="1"/>
</dbReference>
<accession>A0AAD9VF35</accession>
<evidence type="ECO:0000313" key="12">
    <source>
        <dbReference type="EMBL" id="KAK2572253.1"/>
    </source>
</evidence>
<evidence type="ECO:0000256" key="1">
    <source>
        <dbReference type="ARBA" id="ARBA00004651"/>
    </source>
</evidence>
<comment type="similarity">
    <text evidence="9">Belongs to the G-protein coupled receptor 1 family.</text>
</comment>
<feature type="transmembrane region" description="Helical" evidence="10">
    <location>
        <begin position="154"/>
        <end position="174"/>
    </location>
</feature>
<feature type="transmembrane region" description="Helical" evidence="10">
    <location>
        <begin position="113"/>
        <end position="133"/>
    </location>
</feature>
<keyword evidence="6 10" id="KW-0472">Membrane</keyword>
<keyword evidence="13" id="KW-1185">Reference proteome</keyword>
<organism evidence="12 13">
    <name type="scientific">Acropora cervicornis</name>
    <name type="common">Staghorn coral</name>
    <dbReference type="NCBI Taxonomy" id="6130"/>
    <lineage>
        <taxon>Eukaryota</taxon>
        <taxon>Metazoa</taxon>
        <taxon>Cnidaria</taxon>
        <taxon>Anthozoa</taxon>
        <taxon>Hexacorallia</taxon>
        <taxon>Scleractinia</taxon>
        <taxon>Astrocoeniina</taxon>
        <taxon>Acroporidae</taxon>
        <taxon>Acropora</taxon>
    </lineage>
</organism>
<dbReference type="InterPro" id="IPR000276">
    <property type="entry name" value="GPCR_Rhodpsn"/>
</dbReference>
<keyword evidence="7 9" id="KW-0675">Receptor</keyword>
<name>A0AAD9VF35_ACRCE</name>
<feature type="transmembrane region" description="Helical" evidence="10">
    <location>
        <begin position="72"/>
        <end position="93"/>
    </location>
</feature>
<comment type="subcellular location">
    <subcellularLocation>
        <location evidence="1">Cell membrane</location>
        <topology evidence="1">Multi-pass membrane protein</topology>
    </subcellularLocation>
</comment>
<protein>
    <submittedName>
        <fullName evidence="12">Adenosine receptor A2b</fullName>
    </submittedName>
</protein>
<dbReference type="Gene3D" id="1.20.1070.10">
    <property type="entry name" value="Rhodopsin 7-helix transmembrane proteins"/>
    <property type="match status" value="1"/>
</dbReference>
<evidence type="ECO:0000256" key="2">
    <source>
        <dbReference type="ARBA" id="ARBA00022475"/>
    </source>
</evidence>
<evidence type="ECO:0000256" key="3">
    <source>
        <dbReference type="ARBA" id="ARBA00022692"/>
    </source>
</evidence>
<sequence length="377" mass="42095">MPSENTETNFTTGVQAIENLTAAKDSDKCCLHLPPEITVSIVLFIFLAMTIILANFLVLSSIYTNYRLRCPACYLILSLSLADLLVGLLLIPVRISELLSNQWSRQFVWCKMALSLNLFSLSASLLNLLAVTADRFLAISFSLKYGAMITNSRTCVIIAAVWLTAFVASFLPLFGVGTEPIEMYRSRHHCRYGDVMERTYMALFFVLICAIPTFVITAAYFKMFFLARNQERKIAALRVYDRGPMQGAVGTNKRLSFTRESKAAKTTAIVVGLFYFCWSPFFAGILLTIFRGEGVSSVFAAITSCGVSLNSTINPLIYGFLNQDFKNTYKQLIKKLFGLCMRRRLLTRNSARVSSITVAKRSSERPTITANAPATDF</sequence>
<keyword evidence="8 9" id="KW-0807">Transducer</keyword>
<dbReference type="PROSITE" id="PS00237">
    <property type="entry name" value="G_PROTEIN_RECEP_F1_1"/>
    <property type="match status" value="1"/>
</dbReference>
<dbReference type="Pfam" id="PF00001">
    <property type="entry name" value="7tm_1"/>
    <property type="match status" value="1"/>
</dbReference>
<dbReference type="AlphaFoldDB" id="A0AAD9VF35"/>
<dbReference type="GO" id="GO:0005886">
    <property type="term" value="C:plasma membrane"/>
    <property type="evidence" value="ECO:0007669"/>
    <property type="project" value="UniProtKB-SubCell"/>
</dbReference>
<keyword evidence="3 9" id="KW-0812">Transmembrane</keyword>
<dbReference type="PRINTS" id="PR00237">
    <property type="entry name" value="GPCRRHODOPSN"/>
</dbReference>
<evidence type="ECO:0000256" key="10">
    <source>
        <dbReference type="SAM" id="Phobius"/>
    </source>
</evidence>
<dbReference type="PANTHER" id="PTHR24249:SF372">
    <property type="entry name" value="G-PROTEIN COUPLED RECEPTORS FAMILY 1 PROFILE DOMAIN-CONTAINING PROTEIN"/>
    <property type="match status" value="1"/>
</dbReference>
<reference evidence="12" key="2">
    <citation type="journal article" date="2023" name="Science">
        <title>Genomic signatures of disease resistance in endangered staghorn corals.</title>
        <authorList>
            <person name="Vollmer S.V."/>
            <person name="Selwyn J.D."/>
            <person name="Despard B.A."/>
            <person name="Roesel C.L."/>
        </authorList>
    </citation>
    <scope>NUCLEOTIDE SEQUENCE</scope>
    <source>
        <strain evidence="12">K2</strain>
    </source>
</reference>